<sequence length="118" mass="13070">MIYKWNLFREHIEISALQGLSGLPRVALGTNYHINNHVGAFGPDASVSLYLHYVVWILVNSGTDSSSWQLVAGIYLNDLEDTVNNLERKLEKDETDPELADANKEIEVLGNSSVGLKG</sequence>
<dbReference type="EMBL" id="ML179048">
    <property type="protein sequence ID" value="THV05605.1"/>
    <property type="molecule type" value="Genomic_DNA"/>
</dbReference>
<organism evidence="1 2">
    <name type="scientific">Dendrothele bispora (strain CBS 962.96)</name>
    <dbReference type="NCBI Taxonomy" id="1314807"/>
    <lineage>
        <taxon>Eukaryota</taxon>
        <taxon>Fungi</taxon>
        <taxon>Dikarya</taxon>
        <taxon>Basidiomycota</taxon>
        <taxon>Agaricomycotina</taxon>
        <taxon>Agaricomycetes</taxon>
        <taxon>Agaricomycetidae</taxon>
        <taxon>Agaricales</taxon>
        <taxon>Agaricales incertae sedis</taxon>
        <taxon>Dendrothele</taxon>
    </lineage>
</organism>
<evidence type="ECO:0000313" key="2">
    <source>
        <dbReference type="Proteomes" id="UP000297245"/>
    </source>
</evidence>
<accession>A0A4S8MRH9</accession>
<reference evidence="1 2" key="1">
    <citation type="journal article" date="2019" name="Nat. Ecol. Evol.">
        <title>Megaphylogeny resolves global patterns of mushroom evolution.</title>
        <authorList>
            <person name="Varga T."/>
            <person name="Krizsan K."/>
            <person name="Foldi C."/>
            <person name="Dima B."/>
            <person name="Sanchez-Garcia M."/>
            <person name="Sanchez-Ramirez S."/>
            <person name="Szollosi G.J."/>
            <person name="Szarkandi J.G."/>
            <person name="Papp V."/>
            <person name="Albert L."/>
            <person name="Andreopoulos W."/>
            <person name="Angelini C."/>
            <person name="Antonin V."/>
            <person name="Barry K.W."/>
            <person name="Bougher N.L."/>
            <person name="Buchanan P."/>
            <person name="Buyck B."/>
            <person name="Bense V."/>
            <person name="Catcheside P."/>
            <person name="Chovatia M."/>
            <person name="Cooper J."/>
            <person name="Damon W."/>
            <person name="Desjardin D."/>
            <person name="Finy P."/>
            <person name="Geml J."/>
            <person name="Haridas S."/>
            <person name="Hughes K."/>
            <person name="Justo A."/>
            <person name="Karasinski D."/>
            <person name="Kautmanova I."/>
            <person name="Kiss B."/>
            <person name="Kocsube S."/>
            <person name="Kotiranta H."/>
            <person name="LaButti K.M."/>
            <person name="Lechner B.E."/>
            <person name="Liimatainen K."/>
            <person name="Lipzen A."/>
            <person name="Lukacs Z."/>
            <person name="Mihaltcheva S."/>
            <person name="Morgado L.N."/>
            <person name="Niskanen T."/>
            <person name="Noordeloos M.E."/>
            <person name="Ohm R.A."/>
            <person name="Ortiz-Santana B."/>
            <person name="Ovrebo C."/>
            <person name="Racz N."/>
            <person name="Riley R."/>
            <person name="Savchenko A."/>
            <person name="Shiryaev A."/>
            <person name="Soop K."/>
            <person name="Spirin V."/>
            <person name="Szebenyi C."/>
            <person name="Tomsovsky M."/>
            <person name="Tulloss R.E."/>
            <person name="Uehling J."/>
            <person name="Grigoriev I.V."/>
            <person name="Vagvolgyi C."/>
            <person name="Papp T."/>
            <person name="Martin F.M."/>
            <person name="Miettinen O."/>
            <person name="Hibbett D.S."/>
            <person name="Nagy L.G."/>
        </authorList>
    </citation>
    <scope>NUCLEOTIDE SEQUENCE [LARGE SCALE GENOMIC DNA]</scope>
    <source>
        <strain evidence="1 2">CBS 962.96</strain>
    </source>
</reference>
<dbReference type="AlphaFoldDB" id="A0A4S8MRH9"/>
<proteinExistence type="predicted"/>
<gene>
    <name evidence="1" type="ORF">K435DRAFT_790116</name>
</gene>
<keyword evidence="2" id="KW-1185">Reference proteome</keyword>
<evidence type="ECO:0000313" key="1">
    <source>
        <dbReference type="EMBL" id="THV05605.1"/>
    </source>
</evidence>
<dbReference type="Proteomes" id="UP000297245">
    <property type="component" value="Unassembled WGS sequence"/>
</dbReference>
<name>A0A4S8MRH9_DENBC</name>
<protein>
    <submittedName>
        <fullName evidence="1">Uncharacterized protein</fullName>
    </submittedName>
</protein>